<dbReference type="EMBL" id="LSSM01000075">
    <property type="protein sequence ID" value="OMJ30138.1"/>
    <property type="molecule type" value="Genomic_DNA"/>
</dbReference>
<feature type="domain" description="Exonuclease" evidence="10">
    <location>
        <begin position="93"/>
        <end position="254"/>
    </location>
</feature>
<dbReference type="OrthoDB" id="8191639at2759"/>
<keyword evidence="8" id="KW-0539">Nucleus</keyword>
<evidence type="ECO:0000256" key="2">
    <source>
        <dbReference type="ARBA" id="ARBA00010489"/>
    </source>
</evidence>
<reference evidence="12" key="1">
    <citation type="submission" date="2017-01" db="EMBL/GenBank/DDBJ databases">
        <authorList>
            <person name="Wang Y."/>
            <person name="White M."/>
            <person name="Kvist S."/>
            <person name="Moncalvo J.-M."/>
        </authorList>
    </citation>
    <scope>NUCLEOTIDE SEQUENCE [LARGE SCALE GENOMIC DNA]</scope>
    <source>
        <strain evidence="12">ID-206-W2</strain>
    </source>
</reference>
<feature type="non-terminal residue" evidence="11">
    <location>
        <position position="1"/>
    </location>
</feature>
<dbReference type="PANTHER" id="PTHR12801:SF45">
    <property type="entry name" value="RNA EXONUCLEASE 4"/>
    <property type="match status" value="1"/>
</dbReference>
<dbReference type="GO" id="GO:0006364">
    <property type="term" value="P:rRNA processing"/>
    <property type="evidence" value="ECO:0007669"/>
    <property type="project" value="UniProtKB-KW"/>
</dbReference>
<evidence type="ECO:0000313" key="11">
    <source>
        <dbReference type="EMBL" id="OMJ30138.1"/>
    </source>
</evidence>
<name>A0A1R1YTB9_9FUNG</name>
<organism evidence="11 12">
    <name type="scientific">Smittium culicis</name>
    <dbReference type="NCBI Taxonomy" id="133412"/>
    <lineage>
        <taxon>Eukaryota</taxon>
        <taxon>Fungi</taxon>
        <taxon>Fungi incertae sedis</taxon>
        <taxon>Zoopagomycota</taxon>
        <taxon>Kickxellomycotina</taxon>
        <taxon>Harpellomycetes</taxon>
        <taxon>Harpellales</taxon>
        <taxon>Legeriomycetaceae</taxon>
        <taxon>Smittium</taxon>
    </lineage>
</organism>
<protein>
    <recommendedName>
        <fullName evidence="3">RNA exonuclease 4</fullName>
    </recommendedName>
</protein>
<dbReference type="InterPro" id="IPR047021">
    <property type="entry name" value="REXO1/3/4-like"/>
</dbReference>
<evidence type="ECO:0000256" key="8">
    <source>
        <dbReference type="ARBA" id="ARBA00023242"/>
    </source>
</evidence>
<dbReference type="InterPro" id="IPR013520">
    <property type="entry name" value="Ribonucl_H"/>
</dbReference>
<keyword evidence="7 11" id="KW-0269">Exonuclease</keyword>
<comment type="similarity">
    <text evidence="2">Belongs to the REXO4 family.</text>
</comment>
<evidence type="ECO:0000256" key="3">
    <source>
        <dbReference type="ARBA" id="ARBA00016937"/>
    </source>
</evidence>
<accession>A0A1R1YTB9</accession>
<dbReference type="SUPFAM" id="SSF53098">
    <property type="entry name" value="Ribonuclease H-like"/>
    <property type="match status" value="1"/>
</dbReference>
<evidence type="ECO:0000256" key="4">
    <source>
        <dbReference type="ARBA" id="ARBA00022552"/>
    </source>
</evidence>
<evidence type="ECO:0000259" key="10">
    <source>
        <dbReference type="SMART" id="SM00479"/>
    </source>
</evidence>
<keyword evidence="5" id="KW-0540">Nuclease</keyword>
<evidence type="ECO:0000256" key="6">
    <source>
        <dbReference type="ARBA" id="ARBA00022801"/>
    </source>
</evidence>
<dbReference type="CDD" id="cd06144">
    <property type="entry name" value="REX4_like"/>
    <property type="match status" value="1"/>
</dbReference>
<proteinExistence type="inferred from homology"/>
<dbReference type="PANTHER" id="PTHR12801">
    <property type="entry name" value="RNA EXONUCLEASE REXO1 / RECO3 FAMILY MEMBER-RELATED"/>
    <property type="match status" value="1"/>
</dbReference>
<dbReference type="GO" id="GO:0000027">
    <property type="term" value="P:ribosomal large subunit assembly"/>
    <property type="evidence" value="ECO:0007669"/>
    <property type="project" value="TreeGrafter"/>
</dbReference>
<dbReference type="SMART" id="SM00479">
    <property type="entry name" value="EXOIII"/>
    <property type="match status" value="1"/>
</dbReference>
<dbReference type="GO" id="GO:0008408">
    <property type="term" value="F:3'-5' exonuclease activity"/>
    <property type="evidence" value="ECO:0007669"/>
    <property type="project" value="InterPro"/>
</dbReference>
<keyword evidence="4" id="KW-0698">rRNA processing</keyword>
<evidence type="ECO:0000256" key="9">
    <source>
        <dbReference type="ARBA" id="ARBA00025599"/>
    </source>
</evidence>
<dbReference type="Pfam" id="PF00929">
    <property type="entry name" value="RNase_T"/>
    <property type="match status" value="1"/>
</dbReference>
<dbReference type="GO" id="GO:0005634">
    <property type="term" value="C:nucleus"/>
    <property type="evidence" value="ECO:0007669"/>
    <property type="project" value="UniProtKB-SubCell"/>
</dbReference>
<dbReference type="Gene3D" id="3.30.420.10">
    <property type="entry name" value="Ribonuclease H-like superfamily/Ribonuclease H"/>
    <property type="match status" value="1"/>
</dbReference>
<dbReference type="InterPro" id="IPR012337">
    <property type="entry name" value="RNaseH-like_sf"/>
</dbReference>
<dbReference type="InterPro" id="IPR037431">
    <property type="entry name" value="REX4_DEDDh_dom"/>
</dbReference>
<evidence type="ECO:0000313" key="12">
    <source>
        <dbReference type="Proteomes" id="UP000187429"/>
    </source>
</evidence>
<dbReference type="InterPro" id="IPR036397">
    <property type="entry name" value="RNaseH_sf"/>
</dbReference>
<comment type="subcellular location">
    <subcellularLocation>
        <location evidence="1">Nucleus</location>
    </subcellularLocation>
</comment>
<evidence type="ECO:0000256" key="5">
    <source>
        <dbReference type="ARBA" id="ARBA00022722"/>
    </source>
</evidence>
<keyword evidence="12" id="KW-1185">Reference proteome</keyword>
<evidence type="ECO:0000256" key="7">
    <source>
        <dbReference type="ARBA" id="ARBA00022839"/>
    </source>
</evidence>
<comment type="function">
    <text evidence="9">Exoribonuclease involved in ribosome biosynthesis. Involved in the processing of ITS1, the internal transcribed spacer localized between the 18S and 5.8S rRNAs.</text>
</comment>
<sequence length="284" mass="32370">LQKRKTGFTDDYVFEKIIGSGDNAPKSPKEWFIALAKAEQYMKLSSIKKKVLSEGYHPENDQNGQLAEFIKNPDKFHLSEHLSPIEKQKAIGNYLAIDCEMVGCGFKGRRSVLARVSIVNFNGMTILDLYAKPEEPVVDYRTWVSGIRPSDLENAESFSVVQAKVKELIKDRILIGHAIHNDLEALKLRHHPEFIRDTTSYTPFRDHVNGGTPGLRKLSQLELGLAIQQGEHSSVIDAQITMLLFRKVRAKWNNLVKKKQKVKSKRIERGIKKAAYRQKFAKKD</sequence>
<dbReference type="FunFam" id="3.30.420.10:FF:000007">
    <property type="entry name" value="Interferon-stimulated exonuclease gene 20"/>
    <property type="match status" value="1"/>
</dbReference>
<dbReference type="AlphaFoldDB" id="A0A1R1YTB9"/>
<evidence type="ECO:0000256" key="1">
    <source>
        <dbReference type="ARBA" id="ARBA00004123"/>
    </source>
</evidence>
<keyword evidence="6" id="KW-0378">Hydrolase</keyword>
<dbReference type="GO" id="GO:0003676">
    <property type="term" value="F:nucleic acid binding"/>
    <property type="evidence" value="ECO:0007669"/>
    <property type="project" value="InterPro"/>
</dbReference>
<gene>
    <name evidence="11" type="ORF">AYI69_g330</name>
</gene>
<dbReference type="Proteomes" id="UP000187429">
    <property type="component" value="Unassembled WGS sequence"/>
</dbReference>
<comment type="caution">
    <text evidence="11">The sequence shown here is derived from an EMBL/GenBank/DDBJ whole genome shotgun (WGS) entry which is preliminary data.</text>
</comment>